<keyword evidence="2" id="KW-1185">Reference proteome</keyword>
<gene>
    <name evidence="1" type="ORF">B0H16DRAFT_1687672</name>
</gene>
<dbReference type="InterPro" id="IPR011043">
    <property type="entry name" value="Gal_Oxase/kelch_b-propeller"/>
</dbReference>
<dbReference type="Proteomes" id="UP001215598">
    <property type="component" value="Unassembled WGS sequence"/>
</dbReference>
<evidence type="ECO:0000313" key="2">
    <source>
        <dbReference type="Proteomes" id="UP001215598"/>
    </source>
</evidence>
<dbReference type="EMBL" id="JARKIB010000028">
    <property type="protein sequence ID" value="KAJ7764223.1"/>
    <property type="molecule type" value="Genomic_DNA"/>
</dbReference>
<organism evidence="1 2">
    <name type="scientific">Mycena metata</name>
    <dbReference type="NCBI Taxonomy" id="1033252"/>
    <lineage>
        <taxon>Eukaryota</taxon>
        <taxon>Fungi</taxon>
        <taxon>Dikarya</taxon>
        <taxon>Basidiomycota</taxon>
        <taxon>Agaricomycotina</taxon>
        <taxon>Agaricomycetes</taxon>
        <taxon>Agaricomycetidae</taxon>
        <taxon>Agaricales</taxon>
        <taxon>Marasmiineae</taxon>
        <taxon>Mycenaceae</taxon>
        <taxon>Mycena</taxon>
    </lineage>
</organism>
<accession>A0AAD7JHV9</accession>
<dbReference type="PANTHER" id="PTHR23244">
    <property type="entry name" value="KELCH REPEAT DOMAIN"/>
    <property type="match status" value="1"/>
</dbReference>
<dbReference type="Gene3D" id="2.120.10.80">
    <property type="entry name" value="Kelch-type beta propeller"/>
    <property type="match status" value="2"/>
</dbReference>
<name>A0AAD7JHV9_9AGAR</name>
<dbReference type="PANTHER" id="PTHR23244:SF498">
    <property type="entry name" value="C2 DOMAIN-CONTAINING PROTEIN"/>
    <property type="match status" value="1"/>
</dbReference>
<dbReference type="AlphaFoldDB" id="A0AAD7JHV9"/>
<dbReference type="SUPFAM" id="SSF50965">
    <property type="entry name" value="Galactose oxidase, central domain"/>
    <property type="match status" value="2"/>
</dbReference>
<comment type="caution">
    <text evidence="1">The sequence shown here is derived from an EMBL/GenBank/DDBJ whole genome shotgun (WGS) entry which is preliminary data.</text>
</comment>
<dbReference type="InterPro" id="IPR015915">
    <property type="entry name" value="Kelch-typ_b-propeller"/>
</dbReference>
<sequence length="677" mass="75685">MVSQLMALMMGMALTCREGDKLFDAGKINAAKAKYLSEARRVVGPTFCLPSTPGEGSGGVISTVYTALDNPIKIANLLGCFLGMAKCLAHEKDIEMASWNERNDDHALAWLEETNALYRCTYFLATDPLYDWMDFNIAEPPEFRIFRARALCLASELFLGLGNTATGTTRRFSAASKLQPLTPELTAIVDVPLLSELHQIRHPDPQKILASEVQSPALQVRGSWKRLNIAKPGGVTEGRENFACFIWNSHFYVAGGRKSSLGPWYRDLWAIDLNNLTAWRRLPDYPRGMRQSGMFIGWSMLVHNDTAILFTGGPTIDAFDLVTESWASFRTTYTPTAADIQAGVTDGWPYPRQLCNDATIQIAHNKMYVFGGDHGTTSVGCNLFMELDLTTRKWRRLTGYVRPPKHGDYTCPGPRKSASSWVSTDKKRIFLLFGQADRQGASLKNEAHGAESAFGYEDMWSWGIAEERWRRERMSGNPPCARTEMACTYNEKLQKTIVFGGYMPTLPTLVLEQGMQFDFSYFADTFIYDATPKTPASPNDSPTVTAPKWKQVLTHGFPTYRCQAQLAADPQTGRTYMFGGFTNNQYIPTRSKLLSRSFGDLWELRIDEAGGHFDEVNVEEEMRSAKAGPWQRCFSCAAAGPWRKCGGSCKGRVFFCGGACLKDGWKEHKTMHACRKA</sequence>
<protein>
    <submittedName>
        <fullName evidence="1">Uncharacterized protein</fullName>
    </submittedName>
</protein>
<evidence type="ECO:0000313" key="1">
    <source>
        <dbReference type="EMBL" id="KAJ7764223.1"/>
    </source>
</evidence>
<proteinExistence type="predicted"/>
<reference evidence="1" key="1">
    <citation type="submission" date="2023-03" db="EMBL/GenBank/DDBJ databases">
        <title>Massive genome expansion in bonnet fungi (Mycena s.s.) driven by repeated elements and novel gene families across ecological guilds.</title>
        <authorList>
            <consortium name="Lawrence Berkeley National Laboratory"/>
            <person name="Harder C.B."/>
            <person name="Miyauchi S."/>
            <person name="Viragh M."/>
            <person name="Kuo A."/>
            <person name="Thoen E."/>
            <person name="Andreopoulos B."/>
            <person name="Lu D."/>
            <person name="Skrede I."/>
            <person name="Drula E."/>
            <person name="Henrissat B."/>
            <person name="Morin E."/>
            <person name="Kohler A."/>
            <person name="Barry K."/>
            <person name="LaButti K."/>
            <person name="Morin E."/>
            <person name="Salamov A."/>
            <person name="Lipzen A."/>
            <person name="Mereny Z."/>
            <person name="Hegedus B."/>
            <person name="Baldrian P."/>
            <person name="Stursova M."/>
            <person name="Weitz H."/>
            <person name="Taylor A."/>
            <person name="Grigoriev I.V."/>
            <person name="Nagy L.G."/>
            <person name="Martin F."/>
            <person name="Kauserud H."/>
        </authorList>
    </citation>
    <scope>NUCLEOTIDE SEQUENCE</scope>
    <source>
        <strain evidence="1">CBHHK182m</strain>
    </source>
</reference>